<evidence type="ECO:0000313" key="8">
    <source>
        <dbReference type="Proteomes" id="UP000027222"/>
    </source>
</evidence>
<feature type="compositionally biased region" description="Polar residues" evidence="5">
    <location>
        <begin position="935"/>
        <end position="944"/>
    </location>
</feature>
<feature type="compositionally biased region" description="Low complexity" evidence="5">
    <location>
        <begin position="917"/>
        <end position="929"/>
    </location>
</feature>
<evidence type="ECO:0000256" key="1">
    <source>
        <dbReference type="ARBA" id="ARBA00000451"/>
    </source>
</evidence>
<sequence length="2153" mass="237469">MASTSRRTLPRNQLKSVKANSITDDQLARDLATKLTIRDVKGKAKADESESPMLAMRSVNEASQALTGVVQSGWKKSTPETSKTTLSTVNSSALKASKHLAALRKKRPGDLDVERAAASVLGKLVILEVFDLAATALAEMHPRLLLLLNVTGEPANLLSIPQPVPPPSNPIVLNLISTYLVYALILKAQAENAIEELSSTLCSPIIRSLLSWLPILSALPAKHTDSLLTRAYTVLSKLCSSSSAGKPKAPPRPESIFIVRMYALRCLAHTTPGTIEANTFWDQATKISVGFVKATSLKAEEQTTSMVLNAFAELLQIAEHRSDRETFIAVGEVGRGFLAFCEHWMDLAKRAGDISTLQKIGVFMRKPSSSSSTSPQQVPLTVDANAPQQRSVLEGTKVCNVFAQALLMLENPGESGTELLISVQMCTQLLKTSTTLHVLLRPQPPATGRPREEAEVLRISTKVDRAFEKLRRSALRFIESNPVSPSSRTPSCTVDTALREWLLECVNCMQSLLGAPATRDLLTRSIDTLFILSRTILNVNNPSTFVPAFEHLKRAVTSLDTVPTDGFPLTPIDHTVDVANYTRCISGAFYNLAGSLYQALRYGNAVPFLVESCVLGSKALRLPRLEQATPNEAREKEWTQLEDQLFRRWELLAVCYSKNGDRKNAYDAFKQAIYTFPFASSGITTQSNTQSPDALFGPSASSAVKQLVTLVDRVSYLGACELLLPPEDVSLLSDVKSPSQNRDYGINIGILDPCIAGALLERQLDSLEPSQWKGGVRGIFIKLLKDTLRVYADNDDAPSTSMPIRRARTLIRCMEFVYRDQEQDSCSALGFVNVDEIGAEFETLATKLLGRDAHLSHYMLQYRISGHLWVALHAHRRADPNQHLIMSQHTEEACRLMKELLNCKPEGSPKANRKISSPKAVKKAASPKVGRIVSPKQTRTTRQRVPTAPRKAAPAKSKAALNPVTPKVRTRAVLQPVSFNVSQTPPRPSTDGSSNLKSKLAFDNFDKFLSLLQLSARILGFISLILPKARLLEVTRRLAQRHVGPTSDGYVLASLDLAHEYVTLGKLKRAASIFNPALEVVRSGQASDEVAVRFLLRFAESLAAVEDVPKSSKVYLEALELSSRLDLEQKGSTTQHRISARAKVLEIAAMASHVFGVVQYTKADIYASLEAHLQSLRLWNRAIDTLTRLSPPPRSQEESDPFETSSLKAALPGLGPSPQGASEAVKKPNQRRPIADGLEWRISEGLLSTMFALTQAYYLRGSAREAEYFARQAADLAEQLNAPGLASRALAMQGEVQLHMGQLEAAQANLTKAAALLGGISGLEKVDIHRLNAECKSQTAGEEEVHQMFDESVTMLEELDKAFRQFDHLAFGPRRSLGTSPGNKERMETLAPELLASLLSRQLWLLRDDVGDAFNSVLEKVLSLSYSTRNKAEENALMGKLTLHGVYGRFRTDMFLSSLTESTIAVPMGMGSKEQIRPIIPSHEVIDALASAEKRFWAHLSMTAANGNVVKVREAAISLALIAAFRTSLGDKRSNGPSVISTLLDCSAALTLRRDMLDVIIHKFPTHQREDLHWPLLSEDGTSVPRTTNLSLTKFALSPTSDSDDEFESDELDEVIRCYWHSVRAKYQSQVLNPSTLGTSETVGLPDTWVVINITISADKSTMFVSRQEGGQKPKEPLIFCIPLKGRRDHGGTDDGDHLTFDGAIAELQDIVRSSDECTKAAINIKADDEEARSNWWKQRGHLDVRMRELLENIEYCWLGAFKAILNPRSDANPETISELRLQFEKVFLRSLHVKDKKTKTKPSSHKKSTSQGQTTSPSHFTLDDTIMECFSTLSSKCRDEELEDLIYFILDLYQFHGVPVAIAEVDIDQVVVDIRTLLEEYAAKTFKQNKTSNSSTKALNEHIFLVLDKNVQGLPWESMPVLRGRSVSRIPGVQFLHDRLAFAKLKRESAGHPYKPQDGANVDARKGFYVLNPSGDLGRTEERFRDWANDMKTAGWDGVIGQPVSEQQFVNALKSQDLVVYFGHGGGEQYVRSHRIRSLPTCAATMLWGCSSGALRDMGDFDRTGTPYNYMLAGCPTLVANLWDVTDKDIDKISQSVFDKLGLTGKCLNRSEEGRPRVPTSIVAAVSQSRDSCKLKYLTGAAPVVYGIPFYI</sequence>
<feature type="compositionally biased region" description="Low complexity" evidence="5">
    <location>
        <begin position="946"/>
        <end position="960"/>
    </location>
</feature>
<dbReference type="GO" id="GO:0006508">
    <property type="term" value="P:proteolysis"/>
    <property type="evidence" value="ECO:0007669"/>
    <property type="project" value="InterPro"/>
</dbReference>
<gene>
    <name evidence="7" type="ORF">GALMADRAFT_66375</name>
</gene>
<evidence type="ECO:0000313" key="7">
    <source>
        <dbReference type="EMBL" id="KDR77139.1"/>
    </source>
</evidence>
<dbReference type="Pfam" id="PF03568">
    <property type="entry name" value="Separin_C"/>
    <property type="match status" value="1"/>
</dbReference>
<keyword evidence="3" id="KW-0378">Hydrolase</keyword>
<keyword evidence="4" id="KW-0159">Chromosome partition</keyword>
<dbReference type="GO" id="GO:0072686">
    <property type="term" value="C:mitotic spindle"/>
    <property type="evidence" value="ECO:0007669"/>
    <property type="project" value="TreeGrafter"/>
</dbReference>
<reference evidence="8" key="1">
    <citation type="journal article" date="2014" name="Proc. Natl. Acad. Sci. U.S.A.">
        <title>Extensive sampling of basidiomycete genomes demonstrates inadequacy of the white-rot/brown-rot paradigm for wood decay fungi.</title>
        <authorList>
            <person name="Riley R."/>
            <person name="Salamov A.A."/>
            <person name="Brown D.W."/>
            <person name="Nagy L.G."/>
            <person name="Floudas D."/>
            <person name="Held B.W."/>
            <person name="Levasseur A."/>
            <person name="Lombard V."/>
            <person name="Morin E."/>
            <person name="Otillar R."/>
            <person name="Lindquist E.A."/>
            <person name="Sun H."/>
            <person name="LaButti K.M."/>
            <person name="Schmutz J."/>
            <person name="Jabbour D."/>
            <person name="Luo H."/>
            <person name="Baker S.E."/>
            <person name="Pisabarro A.G."/>
            <person name="Walton J.D."/>
            <person name="Blanchette R.A."/>
            <person name="Henrissat B."/>
            <person name="Martin F."/>
            <person name="Cullen D."/>
            <person name="Hibbett D.S."/>
            <person name="Grigoriev I.V."/>
        </authorList>
    </citation>
    <scope>NUCLEOTIDE SEQUENCE [LARGE SCALE GENOMIC DNA]</scope>
    <source>
        <strain evidence="8">CBS 339.88</strain>
    </source>
</reference>
<feature type="compositionally biased region" description="Basic residues" evidence="5">
    <location>
        <begin position="1796"/>
        <end position="1809"/>
    </location>
</feature>
<dbReference type="SUPFAM" id="SSF48452">
    <property type="entry name" value="TPR-like"/>
    <property type="match status" value="2"/>
</dbReference>
<feature type="region of interest" description="Disordered" evidence="5">
    <location>
        <begin position="1796"/>
        <end position="1820"/>
    </location>
</feature>
<dbReference type="EC" id="3.4.22.49" evidence="2"/>
<evidence type="ECO:0000256" key="2">
    <source>
        <dbReference type="ARBA" id="ARBA00012489"/>
    </source>
</evidence>
<accession>A0A067TB67</accession>
<comment type="catalytic activity">
    <reaction evidence="1">
        <text>All bonds known to be hydrolyzed by this endopeptidase have arginine in P1 and an acidic residue in P4. P6 is often occupied by an acidic residue or by a hydroxy-amino-acid residue, the phosphorylation of which enhances cleavage.</text>
        <dbReference type="EC" id="3.4.22.49"/>
    </reaction>
</comment>
<dbReference type="InterPro" id="IPR005314">
    <property type="entry name" value="Peptidase_C50"/>
</dbReference>
<feature type="region of interest" description="Disordered" evidence="5">
    <location>
        <begin position="1189"/>
        <end position="1230"/>
    </location>
</feature>
<dbReference type="InterPro" id="IPR011990">
    <property type="entry name" value="TPR-like_helical_dom_sf"/>
</dbReference>
<dbReference type="GO" id="GO:0005737">
    <property type="term" value="C:cytoplasm"/>
    <property type="evidence" value="ECO:0007669"/>
    <property type="project" value="TreeGrafter"/>
</dbReference>
<dbReference type="EMBL" id="KL142377">
    <property type="protein sequence ID" value="KDR77139.1"/>
    <property type="molecule type" value="Genomic_DNA"/>
</dbReference>
<dbReference type="STRING" id="685588.A0A067TB67"/>
<feature type="domain" description="Peptidase C50" evidence="6">
    <location>
        <begin position="1965"/>
        <end position="2062"/>
    </location>
</feature>
<protein>
    <recommendedName>
        <fullName evidence="2">separase</fullName>
        <ecNumber evidence="2">3.4.22.49</ecNumber>
    </recommendedName>
</protein>
<dbReference type="GO" id="GO:0044732">
    <property type="term" value="C:mitotic spindle pole body"/>
    <property type="evidence" value="ECO:0007669"/>
    <property type="project" value="TreeGrafter"/>
</dbReference>
<dbReference type="GO" id="GO:0005634">
    <property type="term" value="C:nucleus"/>
    <property type="evidence" value="ECO:0007669"/>
    <property type="project" value="InterPro"/>
</dbReference>
<dbReference type="GO" id="GO:0004197">
    <property type="term" value="F:cysteine-type endopeptidase activity"/>
    <property type="evidence" value="ECO:0007669"/>
    <property type="project" value="InterPro"/>
</dbReference>
<evidence type="ECO:0000256" key="5">
    <source>
        <dbReference type="SAM" id="MobiDB-lite"/>
    </source>
</evidence>
<dbReference type="PANTHER" id="PTHR12792">
    <property type="entry name" value="EXTRA SPINDLE POLES 1-RELATED"/>
    <property type="match status" value="1"/>
</dbReference>
<proteinExistence type="predicted"/>
<dbReference type="PROSITE" id="PS51700">
    <property type="entry name" value="SEPARIN"/>
    <property type="match status" value="1"/>
</dbReference>
<dbReference type="GO" id="GO:0051307">
    <property type="term" value="P:meiotic chromosome separation"/>
    <property type="evidence" value="ECO:0007669"/>
    <property type="project" value="TreeGrafter"/>
</dbReference>
<keyword evidence="8" id="KW-1185">Reference proteome</keyword>
<dbReference type="HOGENOM" id="CLU_000777_0_0_1"/>
<dbReference type="Gene3D" id="1.25.40.10">
    <property type="entry name" value="Tetratricopeptide repeat domain"/>
    <property type="match status" value="1"/>
</dbReference>
<dbReference type="Proteomes" id="UP000027222">
    <property type="component" value="Unassembled WGS sequence"/>
</dbReference>
<evidence type="ECO:0000256" key="4">
    <source>
        <dbReference type="ARBA" id="ARBA00022829"/>
    </source>
</evidence>
<dbReference type="InterPro" id="IPR019734">
    <property type="entry name" value="TPR_rpt"/>
</dbReference>
<organism evidence="7 8">
    <name type="scientific">Galerina marginata (strain CBS 339.88)</name>
    <dbReference type="NCBI Taxonomy" id="685588"/>
    <lineage>
        <taxon>Eukaryota</taxon>
        <taxon>Fungi</taxon>
        <taxon>Dikarya</taxon>
        <taxon>Basidiomycota</taxon>
        <taxon>Agaricomycotina</taxon>
        <taxon>Agaricomycetes</taxon>
        <taxon>Agaricomycetidae</taxon>
        <taxon>Agaricales</taxon>
        <taxon>Agaricineae</taxon>
        <taxon>Strophariaceae</taxon>
        <taxon>Galerina</taxon>
    </lineage>
</organism>
<name>A0A067TB67_GALM3</name>
<dbReference type="OrthoDB" id="10255632at2759"/>
<feature type="region of interest" description="Disordered" evidence="5">
    <location>
        <begin position="905"/>
        <end position="961"/>
    </location>
</feature>
<dbReference type="SMART" id="SM00028">
    <property type="entry name" value="TPR"/>
    <property type="match status" value="4"/>
</dbReference>
<dbReference type="PANTHER" id="PTHR12792:SF0">
    <property type="entry name" value="SEPARIN"/>
    <property type="match status" value="1"/>
</dbReference>
<dbReference type="InterPro" id="IPR030397">
    <property type="entry name" value="SEPARIN_core_dom"/>
</dbReference>
<evidence type="ECO:0000259" key="6">
    <source>
        <dbReference type="PROSITE" id="PS51700"/>
    </source>
</evidence>
<evidence type="ECO:0000256" key="3">
    <source>
        <dbReference type="ARBA" id="ARBA00022801"/>
    </source>
</evidence>